<evidence type="ECO:0000256" key="1">
    <source>
        <dbReference type="ARBA" id="ARBA00008764"/>
    </source>
</evidence>
<name>A0A235H546_AZOBR</name>
<dbReference type="InterPro" id="IPR009003">
    <property type="entry name" value="Peptidase_S1_PA"/>
</dbReference>
<dbReference type="GO" id="GO:0006508">
    <property type="term" value="P:proteolysis"/>
    <property type="evidence" value="ECO:0007669"/>
    <property type="project" value="UniProtKB-KW"/>
</dbReference>
<keyword evidence="3 6" id="KW-0732">Signal</keyword>
<gene>
    <name evidence="7" type="ORF">CHT98_28390</name>
</gene>
<feature type="signal peptide" evidence="6">
    <location>
        <begin position="1"/>
        <end position="25"/>
    </location>
</feature>
<dbReference type="InterPro" id="IPR043504">
    <property type="entry name" value="Peptidase_S1_PA_chymotrypsin"/>
</dbReference>
<dbReference type="InterPro" id="IPR008256">
    <property type="entry name" value="Peptidase_S1B"/>
</dbReference>
<evidence type="ECO:0000256" key="3">
    <source>
        <dbReference type="ARBA" id="ARBA00022729"/>
    </source>
</evidence>
<dbReference type="EMBL" id="NOWT01000041">
    <property type="protein sequence ID" value="OYD80921.1"/>
    <property type="molecule type" value="Genomic_DNA"/>
</dbReference>
<dbReference type="PRINTS" id="PR00839">
    <property type="entry name" value="V8PROTEASE"/>
</dbReference>
<dbReference type="Pfam" id="PF13365">
    <property type="entry name" value="Trypsin_2"/>
    <property type="match status" value="1"/>
</dbReference>
<geneLocation type="plasmid" evidence="7">
    <name>unnamed</name>
</geneLocation>
<evidence type="ECO:0000256" key="6">
    <source>
        <dbReference type="RuleBase" id="RU004296"/>
    </source>
</evidence>
<sequence length="349" mass="37545">MLVHLAATFSLVLISATALNVQAVASETSAAGSRREAVPVDYLPFAQNVGRVFLEVPATAGGGGVDSVQVCSALAISTRLIITARHCFFDITGGKIPYTAAYVQIGYTAAKTGETHKLNPVFIDESEQEDFVVVETESVILGFSSSQMRAAESLPSGGKSLFILHHPDRVSTMALTRMQCAAFKTPIDGVFLRHTCDTSPGSSGAPIFDGNFRLVGIHRAGGRTAEDESFNQAVTFQALMEQSQVIQNAVKAWGGAVGSLAASINTQVEYKAEAHNIYFYKSDDKWFFRTGTDGVVFNLVEQSDVAGMVELWRPFDDKVFKFPAAGGSGVVKPKPISPWTDFGLFKKIK</sequence>
<keyword evidence="5 6" id="KW-0720">Serine protease</keyword>
<comment type="caution">
    <text evidence="7">The sequence shown here is derived from an EMBL/GenBank/DDBJ whole genome shotgun (WGS) entry which is preliminary data.</text>
</comment>
<feature type="chain" id="PRO_5011821245" description="Serine protease" evidence="6">
    <location>
        <begin position="26"/>
        <end position="349"/>
    </location>
</feature>
<protein>
    <recommendedName>
        <fullName evidence="6">Serine protease</fullName>
        <ecNumber evidence="6">3.4.21.-</ecNumber>
    </recommendedName>
</protein>
<accession>A0A235H546</accession>
<dbReference type="SUPFAM" id="SSF50494">
    <property type="entry name" value="Trypsin-like serine proteases"/>
    <property type="match status" value="1"/>
</dbReference>
<evidence type="ECO:0000313" key="7">
    <source>
        <dbReference type="EMBL" id="OYD80921.1"/>
    </source>
</evidence>
<evidence type="ECO:0000256" key="2">
    <source>
        <dbReference type="ARBA" id="ARBA00022670"/>
    </source>
</evidence>
<evidence type="ECO:0000256" key="5">
    <source>
        <dbReference type="ARBA" id="ARBA00022825"/>
    </source>
</evidence>
<dbReference type="AlphaFoldDB" id="A0A235H546"/>
<dbReference type="Gene3D" id="2.40.10.10">
    <property type="entry name" value="Trypsin-like serine proteases"/>
    <property type="match status" value="2"/>
</dbReference>
<evidence type="ECO:0000313" key="8">
    <source>
        <dbReference type="Proteomes" id="UP000215367"/>
    </source>
</evidence>
<dbReference type="EC" id="3.4.21.-" evidence="6"/>
<dbReference type="RefSeq" id="WP_094306737.1">
    <property type="nucleotide sequence ID" value="NZ_NOWT01000041.1"/>
</dbReference>
<dbReference type="Proteomes" id="UP000215367">
    <property type="component" value="Unassembled WGS sequence"/>
</dbReference>
<proteinExistence type="inferred from homology"/>
<keyword evidence="7" id="KW-0614">Plasmid</keyword>
<dbReference type="GO" id="GO:0008236">
    <property type="term" value="F:serine-type peptidase activity"/>
    <property type="evidence" value="ECO:0007669"/>
    <property type="project" value="UniProtKB-KW"/>
</dbReference>
<evidence type="ECO:0000256" key="4">
    <source>
        <dbReference type="ARBA" id="ARBA00022801"/>
    </source>
</evidence>
<comment type="similarity">
    <text evidence="1 6">Belongs to the peptidase S1B family.</text>
</comment>
<keyword evidence="2 6" id="KW-0645">Protease</keyword>
<reference evidence="7 8" key="1">
    <citation type="submission" date="2017-07" db="EMBL/GenBank/DDBJ databases">
        <title>Whole genome sequence of Azospirillum brasilense 2A1, a potential biofertilizer strain.</title>
        <authorList>
            <person name="Fontana C.A."/>
            <person name="Toffoli L.M."/>
            <person name="Salazar S.M."/>
            <person name="Puglisi E."/>
            <person name="Pedraza R."/>
            <person name="Bassi D."/>
            <person name="Cocconcelli P.S."/>
        </authorList>
    </citation>
    <scope>NUCLEOTIDE SEQUENCE [LARGE SCALE GENOMIC DNA]</scope>
    <source>
        <strain evidence="7 8">2A1</strain>
        <plasmid evidence="7">unnamed</plasmid>
    </source>
</reference>
<organism evidence="7 8">
    <name type="scientific">Azospirillum brasilense</name>
    <dbReference type="NCBI Taxonomy" id="192"/>
    <lineage>
        <taxon>Bacteria</taxon>
        <taxon>Pseudomonadati</taxon>
        <taxon>Pseudomonadota</taxon>
        <taxon>Alphaproteobacteria</taxon>
        <taxon>Rhodospirillales</taxon>
        <taxon>Azospirillaceae</taxon>
        <taxon>Azospirillum</taxon>
    </lineage>
</organism>
<keyword evidence="4 6" id="KW-0378">Hydrolase</keyword>